<accession>A0A4D9E150</accession>
<name>A0A4D9E150_9SAUR</name>
<dbReference type="GO" id="GO:0005576">
    <property type="term" value="C:extracellular region"/>
    <property type="evidence" value="ECO:0007669"/>
    <property type="project" value="TreeGrafter"/>
</dbReference>
<dbReference type="GO" id="GO:0006032">
    <property type="term" value="P:chitin catabolic process"/>
    <property type="evidence" value="ECO:0007669"/>
    <property type="project" value="TreeGrafter"/>
</dbReference>
<gene>
    <name evidence="6" type="ORF">DR999_PMT13839</name>
</gene>
<dbReference type="GO" id="GO:0004568">
    <property type="term" value="F:chitinase activity"/>
    <property type="evidence" value="ECO:0007669"/>
    <property type="project" value="TreeGrafter"/>
</dbReference>
<reference evidence="6 7" key="2">
    <citation type="submission" date="2019-04" db="EMBL/GenBank/DDBJ databases">
        <title>The genome sequence of big-headed turtle.</title>
        <authorList>
            <person name="Gong S."/>
        </authorList>
    </citation>
    <scope>NUCLEOTIDE SEQUENCE [LARGE SCALE GENOMIC DNA]</scope>
    <source>
        <strain evidence="6">DO16091913</strain>
        <tissue evidence="6">Muscle</tissue>
    </source>
</reference>
<protein>
    <submittedName>
        <fullName evidence="6">Zinc transporter 7</fullName>
    </submittedName>
</protein>
<dbReference type="EMBL" id="QXTE01000152">
    <property type="protein sequence ID" value="TFK03809.1"/>
    <property type="molecule type" value="Genomic_DNA"/>
</dbReference>
<dbReference type="Proteomes" id="UP000297703">
    <property type="component" value="Unassembled WGS sequence"/>
</dbReference>
<keyword evidence="2" id="KW-0326">Glycosidase</keyword>
<dbReference type="GO" id="GO:0005975">
    <property type="term" value="P:carbohydrate metabolic process"/>
    <property type="evidence" value="ECO:0007669"/>
    <property type="project" value="InterPro"/>
</dbReference>
<reference evidence="6 7" key="1">
    <citation type="submission" date="2019-04" db="EMBL/GenBank/DDBJ databases">
        <title>Draft genome of the big-headed turtle Platysternon megacephalum.</title>
        <authorList>
            <person name="Gong S."/>
        </authorList>
    </citation>
    <scope>NUCLEOTIDE SEQUENCE [LARGE SCALE GENOMIC DNA]</scope>
    <source>
        <strain evidence="6">DO16091913</strain>
        <tissue evidence="6">Muscle</tissue>
    </source>
</reference>
<dbReference type="GO" id="GO:0008061">
    <property type="term" value="F:chitin binding"/>
    <property type="evidence" value="ECO:0007669"/>
    <property type="project" value="InterPro"/>
</dbReference>
<dbReference type="InterPro" id="IPR001579">
    <property type="entry name" value="Glyco_hydro_18_chit_AS"/>
</dbReference>
<evidence type="ECO:0000259" key="5">
    <source>
        <dbReference type="PROSITE" id="PS51910"/>
    </source>
</evidence>
<evidence type="ECO:0000313" key="6">
    <source>
        <dbReference type="EMBL" id="TFK03809.1"/>
    </source>
</evidence>
<evidence type="ECO:0000256" key="1">
    <source>
        <dbReference type="ARBA" id="ARBA00022801"/>
    </source>
</evidence>
<dbReference type="OrthoDB" id="76388at2759"/>
<keyword evidence="4" id="KW-0732">Signal</keyword>
<dbReference type="Pfam" id="PF00704">
    <property type="entry name" value="Glyco_hydro_18"/>
    <property type="match status" value="1"/>
</dbReference>
<dbReference type="SUPFAM" id="SSF51445">
    <property type="entry name" value="(Trans)glycosidases"/>
    <property type="match status" value="1"/>
</dbReference>
<dbReference type="InterPro" id="IPR001223">
    <property type="entry name" value="Glyco_hydro18_cat"/>
</dbReference>
<dbReference type="STRING" id="55544.A0A4D9E150"/>
<dbReference type="PANTHER" id="PTHR11177:SF248">
    <property type="entry name" value="CHITOTRIOSIDASE-1"/>
    <property type="match status" value="1"/>
</dbReference>
<dbReference type="PANTHER" id="PTHR11177">
    <property type="entry name" value="CHITINASE"/>
    <property type="match status" value="1"/>
</dbReference>
<proteinExistence type="inferred from homology"/>
<sequence length="204" mass="23093">MGKMLLWAGLTILLQLQLGSAYKLVCYFTNCSQDRPAPATCKPENVDLCFCTYMTYAFATMSNNEISPYEWNNDVLCPRFNGHNKKMVTVLAIGGWNFGTQTFTTMVAVTSRKTFIDSVIGYLRQYGFDGIDLDFEHVLGAAPLRTSITSPSWSRMNLDKLCCQEKLRISECDVVIRGSTVTMRPDNLLKKYQQLPLKPLRSEL</sequence>
<dbReference type="InterPro" id="IPR017853">
    <property type="entry name" value="GH"/>
</dbReference>
<dbReference type="InterPro" id="IPR050314">
    <property type="entry name" value="Glycosyl_Hydrlase_18"/>
</dbReference>
<feature type="domain" description="GH18" evidence="5">
    <location>
        <begin position="22"/>
        <end position="204"/>
    </location>
</feature>
<feature type="signal peptide" evidence="4">
    <location>
        <begin position="1"/>
        <end position="21"/>
    </location>
</feature>
<dbReference type="Gene3D" id="3.20.20.80">
    <property type="entry name" value="Glycosidases"/>
    <property type="match status" value="1"/>
</dbReference>
<evidence type="ECO:0000256" key="4">
    <source>
        <dbReference type="SAM" id="SignalP"/>
    </source>
</evidence>
<dbReference type="PROSITE" id="PS51910">
    <property type="entry name" value="GH18_2"/>
    <property type="match status" value="1"/>
</dbReference>
<keyword evidence="1" id="KW-0378">Hydrolase</keyword>
<dbReference type="InterPro" id="IPR011583">
    <property type="entry name" value="Chitinase_II/V-like_cat"/>
</dbReference>
<dbReference type="PROSITE" id="PS01095">
    <property type="entry name" value="GH18_1"/>
    <property type="match status" value="1"/>
</dbReference>
<feature type="chain" id="PRO_5020037446" evidence="4">
    <location>
        <begin position="22"/>
        <end position="204"/>
    </location>
</feature>
<keyword evidence="7" id="KW-1185">Reference proteome</keyword>
<organism evidence="6 7">
    <name type="scientific">Platysternon megacephalum</name>
    <name type="common">big-headed turtle</name>
    <dbReference type="NCBI Taxonomy" id="55544"/>
    <lineage>
        <taxon>Eukaryota</taxon>
        <taxon>Metazoa</taxon>
        <taxon>Chordata</taxon>
        <taxon>Craniata</taxon>
        <taxon>Vertebrata</taxon>
        <taxon>Euteleostomi</taxon>
        <taxon>Archelosauria</taxon>
        <taxon>Testudinata</taxon>
        <taxon>Testudines</taxon>
        <taxon>Cryptodira</taxon>
        <taxon>Durocryptodira</taxon>
        <taxon>Testudinoidea</taxon>
        <taxon>Platysternidae</taxon>
        <taxon>Platysternon</taxon>
    </lineage>
</organism>
<dbReference type="AlphaFoldDB" id="A0A4D9E150"/>
<dbReference type="SMART" id="SM00636">
    <property type="entry name" value="Glyco_18"/>
    <property type="match status" value="1"/>
</dbReference>
<comment type="similarity">
    <text evidence="3">Belongs to the glycosyl hydrolase 18 family.</text>
</comment>
<evidence type="ECO:0000256" key="3">
    <source>
        <dbReference type="RuleBase" id="RU004453"/>
    </source>
</evidence>
<comment type="caution">
    <text evidence="6">The sequence shown here is derived from an EMBL/GenBank/DDBJ whole genome shotgun (WGS) entry which is preliminary data.</text>
</comment>
<evidence type="ECO:0000313" key="7">
    <source>
        <dbReference type="Proteomes" id="UP000297703"/>
    </source>
</evidence>
<evidence type="ECO:0000256" key="2">
    <source>
        <dbReference type="ARBA" id="ARBA00023295"/>
    </source>
</evidence>